<feature type="region of interest" description="Disordered" evidence="1">
    <location>
        <begin position="252"/>
        <end position="278"/>
    </location>
</feature>
<dbReference type="CDD" id="cd01066">
    <property type="entry name" value="APP_MetAP"/>
    <property type="match status" value="1"/>
</dbReference>
<dbReference type="SUPFAM" id="SSF55920">
    <property type="entry name" value="Creatinase/aminopeptidase"/>
    <property type="match status" value="1"/>
</dbReference>
<dbReference type="InterPro" id="IPR036005">
    <property type="entry name" value="Creatinase/aminopeptidase-like"/>
</dbReference>
<reference evidence="3 4" key="1">
    <citation type="submission" date="2016-11" db="EMBL/GenBank/DDBJ databases">
        <title>Study of marine rhodopsin-containing bacteria.</title>
        <authorList>
            <person name="Yoshizawa S."/>
            <person name="Kumagai Y."/>
            <person name="Kogure K."/>
        </authorList>
    </citation>
    <scope>NUCLEOTIDE SEQUENCE [LARGE SCALE GENOMIC DNA]</scope>
    <source>
        <strain evidence="3 4">SAORIC-28</strain>
    </source>
</reference>
<dbReference type="Pfam" id="PF00557">
    <property type="entry name" value="Peptidase_M24"/>
    <property type="match status" value="1"/>
</dbReference>
<dbReference type="EMBL" id="MQWD01000001">
    <property type="protein sequence ID" value="PAP78699.1"/>
    <property type="molecule type" value="Genomic_DNA"/>
</dbReference>
<gene>
    <name evidence="3" type="ORF">BSZ37_08155</name>
</gene>
<evidence type="ECO:0000259" key="2">
    <source>
        <dbReference type="Pfam" id="PF00557"/>
    </source>
</evidence>
<dbReference type="PANTHER" id="PTHR46112:SF8">
    <property type="entry name" value="CYTOPLASMIC PEPTIDASE PEPQ-RELATED"/>
    <property type="match status" value="1"/>
</dbReference>
<evidence type="ECO:0000256" key="1">
    <source>
        <dbReference type="SAM" id="MobiDB-lite"/>
    </source>
</evidence>
<feature type="compositionally biased region" description="Basic and acidic residues" evidence="1">
    <location>
        <begin position="266"/>
        <end position="276"/>
    </location>
</feature>
<organism evidence="3 4">
    <name type="scientific">Rubrivirga marina</name>
    <dbReference type="NCBI Taxonomy" id="1196024"/>
    <lineage>
        <taxon>Bacteria</taxon>
        <taxon>Pseudomonadati</taxon>
        <taxon>Rhodothermota</taxon>
        <taxon>Rhodothermia</taxon>
        <taxon>Rhodothermales</taxon>
        <taxon>Rubricoccaceae</taxon>
        <taxon>Rubrivirga</taxon>
    </lineage>
</organism>
<comment type="caution">
    <text evidence="3">The sequence shown here is derived from an EMBL/GenBank/DDBJ whole genome shotgun (WGS) entry which is preliminary data.</text>
</comment>
<protein>
    <submittedName>
        <fullName evidence="3">Peptidase M24</fullName>
    </submittedName>
</protein>
<dbReference type="Gene3D" id="3.90.230.10">
    <property type="entry name" value="Creatinase/methionine aminopeptidase superfamily"/>
    <property type="match status" value="1"/>
</dbReference>
<evidence type="ECO:0000313" key="3">
    <source>
        <dbReference type="EMBL" id="PAP78699.1"/>
    </source>
</evidence>
<dbReference type="AlphaFoldDB" id="A0A271J7U4"/>
<dbReference type="Proteomes" id="UP000216339">
    <property type="component" value="Unassembled WGS sequence"/>
</dbReference>
<dbReference type="InterPro" id="IPR000994">
    <property type="entry name" value="Pept_M24"/>
</dbReference>
<accession>A0A271J7U4</accession>
<keyword evidence="4" id="KW-1185">Reference proteome</keyword>
<evidence type="ECO:0000313" key="4">
    <source>
        <dbReference type="Proteomes" id="UP000216339"/>
    </source>
</evidence>
<proteinExistence type="predicted"/>
<name>A0A271J7U4_9BACT</name>
<sequence>MRPTLPAGACPTRKGVGWPSPLSPPMRTALLAVLLVPAALAQPTTSAWPEIRAERIARLLPEAMDRAEVDAWLILCRENDNDPMARHVGCENAGGEAAFLFFRTDDGLSPIAVSPAGEATALGELGVHDRVIEIERGAGVWPSVVALFDEHAPEAVAINRGSTPIADGLSSTQYERMQAGLGDWMDRTVSAERLISEWLAVKTPAEVEIMREAAALTARWQEEAYAAAVPGVTTDRDIADFLEARMAEAGVGDGWAPDQNPAVNSGRDRGHSHPTDRVIQPGDFIQTDFGIRVGDMWVTDIQRFAYVLAPGETEPPAEALARWEAAKRGSRAAFEAMRPGARGVDVDLAQRAVMREDGSLPVMWSTGHPVGYWAHDSGPSLGGGQEGRTPSGRQLDVLRPGMTFAFDGFHAWPLEGDDTKTISVEEMVVITDDGAEWLVPPQEDLILIPSR</sequence>
<dbReference type="PANTHER" id="PTHR46112">
    <property type="entry name" value="AMINOPEPTIDASE"/>
    <property type="match status" value="1"/>
</dbReference>
<dbReference type="InterPro" id="IPR050659">
    <property type="entry name" value="Peptidase_M24B"/>
</dbReference>
<feature type="domain" description="Peptidase M24" evidence="2">
    <location>
        <begin position="208"/>
        <end position="432"/>
    </location>
</feature>